<dbReference type="FunFam" id="1.10.287.130:FF:000001">
    <property type="entry name" value="Two-component sensor histidine kinase"/>
    <property type="match status" value="1"/>
</dbReference>
<dbReference type="CDD" id="cd00082">
    <property type="entry name" value="HisKA"/>
    <property type="match status" value="1"/>
</dbReference>
<dbReference type="Pfam" id="PF00512">
    <property type="entry name" value="HisKA"/>
    <property type="match status" value="1"/>
</dbReference>
<keyword evidence="5" id="KW-0597">Phosphoprotein</keyword>
<keyword evidence="6" id="KW-0808">Transferase</keyword>
<reference evidence="17" key="1">
    <citation type="submission" date="2020-09" db="EMBL/GenBank/DDBJ databases">
        <title>A novel bacterium of genus Paenibacillus, isolated from South China Sea.</title>
        <authorList>
            <person name="Huang H."/>
            <person name="Mo K."/>
            <person name="Hu Y."/>
        </authorList>
    </citation>
    <scope>NUCLEOTIDE SEQUENCE</scope>
    <source>
        <strain evidence="17">IB182493</strain>
    </source>
</reference>
<evidence type="ECO:0000256" key="2">
    <source>
        <dbReference type="ARBA" id="ARBA00004651"/>
    </source>
</evidence>
<keyword evidence="13 14" id="KW-0472">Membrane</keyword>
<accession>A0A927CQ58</accession>
<organism evidence="17 18">
    <name type="scientific">Paenibacillus arenilitoris</name>
    <dbReference type="NCBI Taxonomy" id="2772299"/>
    <lineage>
        <taxon>Bacteria</taxon>
        <taxon>Bacillati</taxon>
        <taxon>Bacillota</taxon>
        <taxon>Bacilli</taxon>
        <taxon>Bacillales</taxon>
        <taxon>Paenibacillaceae</taxon>
        <taxon>Paenibacillus</taxon>
    </lineage>
</organism>
<keyword evidence="10" id="KW-0067">ATP-binding</keyword>
<dbReference type="AlphaFoldDB" id="A0A927CQ58"/>
<dbReference type="PROSITE" id="PS50109">
    <property type="entry name" value="HIS_KIN"/>
    <property type="match status" value="1"/>
</dbReference>
<dbReference type="Pfam" id="PF00672">
    <property type="entry name" value="HAMP"/>
    <property type="match status" value="1"/>
</dbReference>
<keyword evidence="11 14" id="KW-1133">Transmembrane helix</keyword>
<dbReference type="RefSeq" id="WP_190865738.1">
    <property type="nucleotide sequence ID" value="NZ_JACXIY010000034.1"/>
</dbReference>
<dbReference type="PANTHER" id="PTHR45528:SF1">
    <property type="entry name" value="SENSOR HISTIDINE KINASE CPXA"/>
    <property type="match status" value="1"/>
</dbReference>
<dbReference type="GO" id="GO:0005524">
    <property type="term" value="F:ATP binding"/>
    <property type="evidence" value="ECO:0007669"/>
    <property type="project" value="UniProtKB-KW"/>
</dbReference>
<dbReference type="Gene3D" id="6.10.340.10">
    <property type="match status" value="1"/>
</dbReference>
<evidence type="ECO:0000256" key="8">
    <source>
        <dbReference type="ARBA" id="ARBA00022741"/>
    </source>
</evidence>
<name>A0A927CQ58_9BACL</name>
<dbReference type="SUPFAM" id="SSF47384">
    <property type="entry name" value="Homodimeric domain of signal transducing histidine kinase"/>
    <property type="match status" value="1"/>
</dbReference>
<gene>
    <name evidence="17" type="ORF">IDH41_24240</name>
</gene>
<evidence type="ECO:0000259" key="15">
    <source>
        <dbReference type="PROSITE" id="PS50109"/>
    </source>
</evidence>
<evidence type="ECO:0000256" key="9">
    <source>
        <dbReference type="ARBA" id="ARBA00022777"/>
    </source>
</evidence>
<evidence type="ECO:0000256" key="4">
    <source>
        <dbReference type="ARBA" id="ARBA00022475"/>
    </source>
</evidence>
<dbReference type="InterPro" id="IPR004358">
    <property type="entry name" value="Sig_transdc_His_kin-like_C"/>
</dbReference>
<feature type="transmembrane region" description="Helical" evidence="14">
    <location>
        <begin position="171"/>
        <end position="190"/>
    </location>
</feature>
<dbReference type="SMART" id="SM00387">
    <property type="entry name" value="HATPase_c"/>
    <property type="match status" value="1"/>
</dbReference>
<dbReference type="PROSITE" id="PS50885">
    <property type="entry name" value="HAMP"/>
    <property type="match status" value="1"/>
</dbReference>
<dbReference type="InterPro" id="IPR050398">
    <property type="entry name" value="HssS/ArlS-like"/>
</dbReference>
<comment type="catalytic activity">
    <reaction evidence="1">
        <text>ATP + protein L-histidine = ADP + protein N-phospho-L-histidine.</text>
        <dbReference type="EC" id="2.7.13.3"/>
    </reaction>
</comment>
<evidence type="ECO:0000256" key="6">
    <source>
        <dbReference type="ARBA" id="ARBA00022679"/>
    </source>
</evidence>
<keyword evidence="8" id="KW-0547">Nucleotide-binding</keyword>
<evidence type="ECO:0000259" key="16">
    <source>
        <dbReference type="PROSITE" id="PS50885"/>
    </source>
</evidence>
<keyword evidence="18" id="KW-1185">Reference proteome</keyword>
<dbReference type="InterPro" id="IPR036097">
    <property type="entry name" value="HisK_dim/P_sf"/>
</dbReference>
<keyword evidence="12" id="KW-0902">Two-component regulatory system</keyword>
<dbReference type="SMART" id="SM00388">
    <property type="entry name" value="HisKA"/>
    <property type="match status" value="1"/>
</dbReference>
<evidence type="ECO:0000256" key="12">
    <source>
        <dbReference type="ARBA" id="ARBA00023012"/>
    </source>
</evidence>
<keyword evidence="9 17" id="KW-0418">Kinase</keyword>
<dbReference type="Pfam" id="PF02518">
    <property type="entry name" value="HATPase_c"/>
    <property type="match status" value="1"/>
</dbReference>
<feature type="domain" description="Histidine kinase" evidence="15">
    <location>
        <begin position="266"/>
        <end position="479"/>
    </location>
</feature>
<dbReference type="InterPro" id="IPR003594">
    <property type="entry name" value="HATPase_dom"/>
</dbReference>
<evidence type="ECO:0000313" key="18">
    <source>
        <dbReference type="Proteomes" id="UP000632125"/>
    </source>
</evidence>
<evidence type="ECO:0000256" key="10">
    <source>
        <dbReference type="ARBA" id="ARBA00022840"/>
    </source>
</evidence>
<dbReference type="Gene3D" id="1.10.287.130">
    <property type="match status" value="1"/>
</dbReference>
<comment type="caution">
    <text evidence="17">The sequence shown here is derived from an EMBL/GenBank/DDBJ whole genome shotgun (WGS) entry which is preliminary data.</text>
</comment>
<evidence type="ECO:0000256" key="14">
    <source>
        <dbReference type="SAM" id="Phobius"/>
    </source>
</evidence>
<dbReference type="SMART" id="SM00304">
    <property type="entry name" value="HAMP"/>
    <property type="match status" value="1"/>
</dbReference>
<dbReference type="Gene3D" id="3.30.565.10">
    <property type="entry name" value="Histidine kinase-like ATPase, C-terminal domain"/>
    <property type="match status" value="1"/>
</dbReference>
<dbReference type="SUPFAM" id="SSF55874">
    <property type="entry name" value="ATPase domain of HSP90 chaperone/DNA topoisomerase II/histidine kinase"/>
    <property type="match status" value="1"/>
</dbReference>
<proteinExistence type="predicted"/>
<dbReference type="InterPro" id="IPR003660">
    <property type="entry name" value="HAMP_dom"/>
</dbReference>
<keyword evidence="4" id="KW-1003">Cell membrane</keyword>
<dbReference type="EC" id="2.7.13.3" evidence="3"/>
<protein>
    <recommendedName>
        <fullName evidence="3">histidine kinase</fullName>
        <ecNumber evidence="3">2.7.13.3</ecNumber>
    </recommendedName>
</protein>
<keyword evidence="7 14" id="KW-0812">Transmembrane</keyword>
<dbReference type="CDD" id="cd06225">
    <property type="entry name" value="HAMP"/>
    <property type="match status" value="1"/>
</dbReference>
<dbReference type="Proteomes" id="UP000632125">
    <property type="component" value="Unassembled WGS sequence"/>
</dbReference>
<dbReference type="GO" id="GO:0005886">
    <property type="term" value="C:plasma membrane"/>
    <property type="evidence" value="ECO:0007669"/>
    <property type="project" value="UniProtKB-SubCell"/>
</dbReference>
<dbReference type="PANTHER" id="PTHR45528">
    <property type="entry name" value="SENSOR HISTIDINE KINASE CPXA"/>
    <property type="match status" value="1"/>
</dbReference>
<dbReference type="InterPro" id="IPR005467">
    <property type="entry name" value="His_kinase_dom"/>
</dbReference>
<dbReference type="EMBL" id="JACXIY010000034">
    <property type="protein sequence ID" value="MBD2871704.1"/>
    <property type="molecule type" value="Genomic_DNA"/>
</dbReference>
<evidence type="ECO:0000256" key="5">
    <source>
        <dbReference type="ARBA" id="ARBA00022553"/>
    </source>
</evidence>
<evidence type="ECO:0000256" key="1">
    <source>
        <dbReference type="ARBA" id="ARBA00000085"/>
    </source>
</evidence>
<feature type="domain" description="HAMP" evidence="16">
    <location>
        <begin position="192"/>
        <end position="244"/>
    </location>
</feature>
<dbReference type="SUPFAM" id="SSF158472">
    <property type="entry name" value="HAMP domain-like"/>
    <property type="match status" value="1"/>
</dbReference>
<feature type="transmembrane region" description="Helical" evidence="14">
    <location>
        <begin position="6"/>
        <end position="24"/>
    </location>
</feature>
<comment type="subcellular location">
    <subcellularLocation>
        <location evidence="2">Cell membrane</location>
        <topology evidence="2">Multi-pass membrane protein</topology>
    </subcellularLocation>
</comment>
<sequence>MLYTIKAKFLIGFFVIFSVFFLILNQWVTRQIESANQTTVTNNLKDLKNNSNGYIRQSFLTHHFENDTIYFEQMAEELGMNLQYASSSGVGLYSLAGEQLYASDQADFPAEGGDLLQALQGKTAYTITLEGGQASVLYAYPIVIDGTEVGIVRFAKDFSSLYEQSGYMQRTIFLTALAVFAAAFLFSYILSRHITVPVVKLTQASTEVMNGNLNVRLAIKRKDELGKLAVNFGSMLQKLRNQFAIIEKDRDRLEELYVHRKRFFDNVTHELKTPLTTIMGYAEIIRADGVKDPAIFEKGMNHIVDESKRLHDMVLKLLEMSKASEGHESHVTLDAAQLLAEVCDTMTIKAQRYKKTIRCVAPAGLLVHGRSDRLRQLFINLLDNAIKYSEAHSDIAASARLEGEHVRIVISNQGEPISPEHLDKIFEPYYRAGNPSKESESAGLGLSISKSIVDEHQGRIRLTSDGGATNVSIDLPFMKDGREEQ</sequence>
<dbReference type="InterPro" id="IPR036890">
    <property type="entry name" value="HATPase_C_sf"/>
</dbReference>
<dbReference type="PRINTS" id="PR00344">
    <property type="entry name" value="BCTRLSENSOR"/>
</dbReference>
<evidence type="ECO:0000256" key="13">
    <source>
        <dbReference type="ARBA" id="ARBA00023136"/>
    </source>
</evidence>
<dbReference type="GO" id="GO:0000155">
    <property type="term" value="F:phosphorelay sensor kinase activity"/>
    <property type="evidence" value="ECO:0007669"/>
    <property type="project" value="InterPro"/>
</dbReference>
<evidence type="ECO:0000256" key="11">
    <source>
        <dbReference type="ARBA" id="ARBA00022989"/>
    </source>
</evidence>
<dbReference type="InterPro" id="IPR003661">
    <property type="entry name" value="HisK_dim/P_dom"/>
</dbReference>
<evidence type="ECO:0000256" key="7">
    <source>
        <dbReference type="ARBA" id="ARBA00022692"/>
    </source>
</evidence>
<evidence type="ECO:0000256" key="3">
    <source>
        <dbReference type="ARBA" id="ARBA00012438"/>
    </source>
</evidence>
<evidence type="ECO:0000313" key="17">
    <source>
        <dbReference type="EMBL" id="MBD2871704.1"/>
    </source>
</evidence>